<dbReference type="AlphaFoldDB" id="A0A1U7P4Y5"/>
<gene>
    <name evidence="2" type="ORF">BOO71_0000346</name>
</gene>
<evidence type="ECO:0000256" key="1">
    <source>
        <dbReference type="SAM" id="MobiDB-lite"/>
    </source>
</evidence>
<protein>
    <submittedName>
        <fullName evidence="2">Uncharacterized protein</fullName>
    </submittedName>
</protein>
<reference evidence="2 3" key="1">
    <citation type="submission" date="2017-01" db="EMBL/GenBank/DDBJ databases">
        <title>Genome Analysis of Deinococcus marmoris KOPRI26562.</title>
        <authorList>
            <person name="Kim J.H."/>
            <person name="Oh H.-M."/>
        </authorList>
    </citation>
    <scope>NUCLEOTIDE SEQUENCE [LARGE SCALE GENOMIC DNA]</scope>
    <source>
        <strain evidence="2 3">KOPRI26562</strain>
    </source>
</reference>
<organism evidence="2 3">
    <name type="scientific">Deinococcus marmoris</name>
    <dbReference type="NCBI Taxonomy" id="249408"/>
    <lineage>
        <taxon>Bacteria</taxon>
        <taxon>Thermotogati</taxon>
        <taxon>Deinococcota</taxon>
        <taxon>Deinococci</taxon>
        <taxon>Deinococcales</taxon>
        <taxon>Deinococcaceae</taxon>
        <taxon>Deinococcus</taxon>
    </lineage>
</organism>
<feature type="compositionally biased region" description="Basic and acidic residues" evidence="1">
    <location>
        <begin position="1"/>
        <end position="10"/>
    </location>
</feature>
<name>A0A1U7P4Y5_9DEIO</name>
<proteinExistence type="predicted"/>
<feature type="region of interest" description="Disordered" evidence="1">
    <location>
        <begin position="1"/>
        <end position="21"/>
    </location>
</feature>
<comment type="caution">
    <text evidence="2">The sequence shown here is derived from an EMBL/GenBank/DDBJ whole genome shotgun (WGS) entry which is preliminary data.</text>
</comment>
<keyword evidence="3" id="KW-1185">Reference proteome</keyword>
<sequence>MQKLEPRFAHELTVSDQNTPPPRWDGLQQSAHQGDTQLTVTVAAVRQHLMDERDHDITEQHAQRQDVDVGLSMLPIGAVHDEDQFAVWKQRQQDVQYILLRESSVMEGSGDGLRSGIQRCRAAKVDGNLAVPRGFGLNDAKDHGGDSAQQVNPVVRKSLFQEGDEGVKISQGGVGVHHTPISRPLAFFSVSQSGFTSKCQVLRRA</sequence>
<evidence type="ECO:0000313" key="3">
    <source>
        <dbReference type="Proteomes" id="UP000186607"/>
    </source>
</evidence>
<dbReference type="EMBL" id="MSTI01000006">
    <property type="protein sequence ID" value="OLV20237.1"/>
    <property type="molecule type" value="Genomic_DNA"/>
</dbReference>
<accession>A0A1U7P4Y5</accession>
<evidence type="ECO:0000313" key="2">
    <source>
        <dbReference type="EMBL" id="OLV20237.1"/>
    </source>
</evidence>
<dbReference type="Proteomes" id="UP000186607">
    <property type="component" value="Unassembled WGS sequence"/>
</dbReference>